<dbReference type="KEGG" id="aalg:AREALGSMS7_01750"/>
<evidence type="ECO:0000313" key="5">
    <source>
        <dbReference type="Proteomes" id="UP000204551"/>
    </source>
</evidence>
<sequence length="192" mass="22284">MNLKNKILVKSLELFEAYGIKQVTMDDISETLGISKKTLYKHFAGKEELVNKVIQFLFELHFKAINRIIGNNNSSIQKIEKIYEYALDYLMKVTPVFHLDLKKYYSDSYKIYDQNRKKIIFGIIKNFLDEGQLIGTIDKSIHTDLFCEFHLMSLDKIITYNALPTDYSAREILDNSIGVSLKGIINQTKKVN</sequence>
<feature type="DNA-binding region" description="H-T-H motif" evidence="2">
    <location>
        <begin position="24"/>
        <end position="43"/>
    </location>
</feature>
<evidence type="ECO:0000313" key="4">
    <source>
        <dbReference type="EMBL" id="ASO05216.1"/>
    </source>
</evidence>
<dbReference type="EMBL" id="CP022515">
    <property type="protein sequence ID" value="ASO05216.1"/>
    <property type="molecule type" value="Genomic_DNA"/>
</dbReference>
<dbReference type="InterPro" id="IPR001647">
    <property type="entry name" value="HTH_TetR"/>
</dbReference>
<dbReference type="PROSITE" id="PS50977">
    <property type="entry name" value="HTH_TETR_2"/>
    <property type="match status" value="1"/>
</dbReference>
<dbReference type="GO" id="GO:0003677">
    <property type="term" value="F:DNA binding"/>
    <property type="evidence" value="ECO:0007669"/>
    <property type="project" value="UniProtKB-UniRule"/>
</dbReference>
<proteinExistence type="predicted"/>
<dbReference type="Gene3D" id="1.10.10.60">
    <property type="entry name" value="Homeodomain-like"/>
    <property type="match status" value="1"/>
</dbReference>
<keyword evidence="1 2" id="KW-0238">DNA-binding</keyword>
<dbReference type="PANTHER" id="PTHR43479:SF11">
    <property type="entry name" value="ACREF_ENVCD OPERON REPRESSOR-RELATED"/>
    <property type="match status" value="1"/>
</dbReference>
<evidence type="ECO:0000256" key="2">
    <source>
        <dbReference type="PROSITE-ProRule" id="PRU00335"/>
    </source>
</evidence>
<gene>
    <name evidence="4" type="ORF">AREALGSMS7_01750</name>
</gene>
<dbReference type="Pfam" id="PF00440">
    <property type="entry name" value="TetR_N"/>
    <property type="match status" value="1"/>
</dbReference>
<name>A0A221UVU7_9FLAO</name>
<protein>
    <submittedName>
        <fullName evidence="4">HTH-type transcriptional repressor KstR2</fullName>
    </submittedName>
</protein>
<accession>A0A221UVU7</accession>
<dbReference type="Gene3D" id="1.10.357.10">
    <property type="entry name" value="Tetracycline Repressor, domain 2"/>
    <property type="match status" value="1"/>
</dbReference>
<dbReference type="PRINTS" id="PR00455">
    <property type="entry name" value="HTHTETR"/>
</dbReference>
<dbReference type="RefSeq" id="WP_093978025.1">
    <property type="nucleotide sequence ID" value="NZ_CP022515.1"/>
</dbReference>
<dbReference type="InterPro" id="IPR050624">
    <property type="entry name" value="HTH-type_Tx_Regulator"/>
</dbReference>
<dbReference type="PANTHER" id="PTHR43479">
    <property type="entry name" value="ACREF/ENVCD OPERON REPRESSOR-RELATED"/>
    <property type="match status" value="1"/>
</dbReference>
<evidence type="ECO:0000256" key="1">
    <source>
        <dbReference type="ARBA" id="ARBA00023125"/>
    </source>
</evidence>
<reference evidence="4 5" key="1">
    <citation type="submission" date="2017-07" db="EMBL/GenBank/DDBJ databases">
        <title>Genome Sequence of Arenibacter algicola Strain SMS7 Isolated from a culture of the Diatom Skeletonema marinoi.</title>
        <authorList>
            <person name="Topel M."/>
            <person name="Pinder M.I.M."/>
            <person name="Johansson O.N."/>
            <person name="Kourtchenko O."/>
            <person name="Godhe A."/>
            <person name="Clarke A.K."/>
        </authorList>
    </citation>
    <scope>NUCLEOTIDE SEQUENCE [LARGE SCALE GENOMIC DNA]</scope>
    <source>
        <strain evidence="4 5">SMS7</strain>
    </source>
</reference>
<dbReference type="InterPro" id="IPR009057">
    <property type="entry name" value="Homeodomain-like_sf"/>
</dbReference>
<dbReference type="Proteomes" id="UP000204551">
    <property type="component" value="Chromosome"/>
</dbReference>
<dbReference type="AlphaFoldDB" id="A0A221UVU7"/>
<dbReference type="SUPFAM" id="SSF46689">
    <property type="entry name" value="Homeodomain-like"/>
    <property type="match status" value="1"/>
</dbReference>
<organism evidence="4 5">
    <name type="scientific">Arenibacter algicola</name>
    <dbReference type="NCBI Taxonomy" id="616991"/>
    <lineage>
        <taxon>Bacteria</taxon>
        <taxon>Pseudomonadati</taxon>
        <taxon>Bacteroidota</taxon>
        <taxon>Flavobacteriia</taxon>
        <taxon>Flavobacteriales</taxon>
        <taxon>Flavobacteriaceae</taxon>
        <taxon>Arenibacter</taxon>
    </lineage>
</organism>
<evidence type="ECO:0000259" key="3">
    <source>
        <dbReference type="PROSITE" id="PS50977"/>
    </source>
</evidence>
<feature type="domain" description="HTH tetR-type" evidence="3">
    <location>
        <begin position="1"/>
        <end position="61"/>
    </location>
</feature>